<feature type="region of interest" description="Disordered" evidence="2">
    <location>
        <begin position="110"/>
        <end position="155"/>
    </location>
</feature>
<evidence type="ECO:0000256" key="2">
    <source>
        <dbReference type="SAM" id="MobiDB-lite"/>
    </source>
</evidence>
<protein>
    <submittedName>
        <fullName evidence="6">Uncharacterized protein LOC111359920</fullName>
    </submittedName>
</protein>
<evidence type="ECO:0000259" key="3">
    <source>
        <dbReference type="PROSITE" id="PS51029"/>
    </source>
</evidence>
<dbReference type="KEGG" id="sliu:111359920"/>
<dbReference type="GO" id="GO:0003677">
    <property type="term" value="F:DNA binding"/>
    <property type="evidence" value="ECO:0007669"/>
    <property type="project" value="InterPro"/>
</dbReference>
<dbReference type="GO" id="GO:0006357">
    <property type="term" value="P:regulation of transcription by RNA polymerase II"/>
    <property type="evidence" value="ECO:0007669"/>
    <property type="project" value="TreeGrafter"/>
</dbReference>
<dbReference type="GO" id="GO:0005667">
    <property type="term" value="C:transcription regulator complex"/>
    <property type="evidence" value="ECO:0007669"/>
    <property type="project" value="TreeGrafter"/>
</dbReference>
<evidence type="ECO:0000259" key="4">
    <source>
        <dbReference type="PROSITE" id="PS51031"/>
    </source>
</evidence>
<gene>
    <name evidence="6" type="primary">LOC111359920</name>
</gene>
<feature type="domain" description="MADF" evidence="3">
    <location>
        <begin position="7"/>
        <end position="106"/>
    </location>
</feature>
<dbReference type="PANTHER" id="PTHR12243">
    <property type="entry name" value="MADF DOMAIN TRANSCRIPTION FACTOR"/>
    <property type="match status" value="1"/>
</dbReference>
<feature type="compositionally biased region" description="Polar residues" evidence="2">
    <location>
        <begin position="274"/>
        <end position="287"/>
    </location>
</feature>
<dbReference type="InterPro" id="IPR039353">
    <property type="entry name" value="TF_Adf1"/>
</dbReference>
<accession>A0A9J7EIA1</accession>
<reference evidence="6" key="1">
    <citation type="submission" date="2025-08" db="UniProtKB">
        <authorList>
            <consortium name="RefSeq"/>
        </authorList>
    </citation>
    <scope>IDENTIFICATION</scope>
    <source>
        <strain evidence="6">Ishihara</strain>
        <tissue evidence="6">Whole body</tissue>
    </source>
</reference>
<comment type="subcellular location">
    <subcellularLocation>
        <location evidence="1">Nucleus</location>
    </subcellularLocation>
</comment>
<dbReference type="SMART" id="SM00595">
    <property type="entry name" value="MADF"/>
    <property type="match status" value="1"/>
</dbReference>
<dbReference type="InterPro" id="IPR004210">
    <property type="entry name" value="BESS_motif"/>
</dbReference>
<sequence length="306" mass="35669">MEFDTEKFISEIQSRPVIWNTRLPEYSDRSVRRKAWEEMVHIYHGTKLTKQQKNNLGVNMQRKWRNIRDSFVKAHKAKQSKNGSRANRKSAYVFYDNLLFLKDTETLNNTTGHVTTENEDSNTAVQNEETLLSTTARPPSPKRSKKNNRDDNISREFVGASSRNLERNIIDDEGDRLFFLSLLKEFKKIPEHMQMQSKIDILKVLKDAQNIDYPSPNSFRGHQTSHYSDNSPYHRTNVSEVERGNTPHEYQRAQSSEINIYMQPPAQSMEFKQETNVKSPISSLSENSHQESDYLELFNSVTDDDT</sequence>
<keyword evidence="1" id="KW-0539">Nucleus</keyword>
<dbReference type="OrthoDB" id="6616165at2759"/>
<feature type="compositionally biased region" description="Polar residues" evidence="2">
    <location>
        <begin position="216"/>
        <end position="239"/>
    </location>
</feature>
<evidence type="ECO:0000313" key="6">
    <source>
        <dbReference type="RefSeq" id="XP_022831385.1"/>
    </source>
</evidence>
<dbReference type="RefSeq" id="XP_022831385.1">
    <property type="nucleotide sequence ID" value="XM_022975617.1"/>
</dbReference>
<feature type="compositionally biased region" description="Polar residues" evidence="2">
    <location>
        <begin position="110"/>
        <end position="137"/>
    </location>
</feature>
<dbReference type="Proteomes" id="UP000301870">
    <property type="component" value="Chromosome 30"/>
</dbReference>
<feature type="domain" description="BESS" evidence="4">
    <location>
        <begin position="172"/>
        <end position="211"/>
    </location>
</feature>
<dbReference type="GO" id="GO:0005634">
    <property type="term" value="C:nucleus"/>
    <property type="evidence" value="ECO:0007669"/>
    <property type="project" value="UniProtKB-SubCell"/>
</dbReference>
<evidence type="ECO:0000313" key="5">
    <source>
        <dbReference type="Proteomes" id="UP000301870"/>
    </source>
</evidence>
<dbReference type="PROSITE" id="PS51029">
    <property type="entry name" value="MADF"/>
    <property type="match status" value="1"/>
</dbReference>
<feature type="region of interest" description="Disordered" evidence="2">
    <location>
        <begin position="216"/>
        <end position="250"/>
    </location>
</feature>
<dbReference type="Pfam" id="PF10545">
    <property type="entry name" value="MADF_DNA_bdg"/>
    <property type="match status" value="1"/>
</dbReference>
<proteinExistence type="predicted"/>
<name>A0A9J7EIA1_SPOLT</name>
<feature type="compositionally biased region" description="Basic and acidic residues" evidence="2">
    <location>
        <begin position="240"/>
        <end position="250"/>
    </location>
</feature>
<organism evidence="5 6">
    <name type="scientific">Spodoptera litura</name>
    <name type="common">Asian cotton leafworm</name>
    <dbReference type="NCBI Taxonomy" id="69820"/>
    <lineage>
        <taxon>Eukaryota</taxon>
        <taxon>Metazoa</taxon>
        <taxon>Ecdysozoa</taxon>
        <taxon>Arthropoda</taxon>
        <taxon>Hexapoda</taxon>
        <taxon>Insecta</taxon>
        <taxon>Pterygota</taxon>
        <taxon>Neoptera</taxon>
        <taxon>Endopterygota</taxon>
        <taxon>Lepidoptera</taxon>
        <taxon>Glossata</taxon>
        <taxon>Ditrysia</taxon>
        <taxon>Noctuoidea</taxon>
        <taxon>Noctuidae</taxon>
        <taxon>Amphipyrinae</taxon>
        <taxon>Spodoptera</taxon>
    </lineage>
</organism>
<dbReference type="InterPro" id="IPR006578">
    <property type="entry name" value="MADF-dom"/>
</dbReference>
<dbReference type="PANTHER" id="PTHR12243:SF69">
    <property type="entry name" value="SI:CH73-59F11.3"/>
    <property type="match status" value="1"/>
</dbReference>
<evidence type="ECO:0000256" key="1">
    <source>
        <dbReference type="PROSITE-ProRule" id="PRU00371"/>
    </source>
</evidence>
<dbReference type="AlphaFoldDB" id="A0A9J7EIA1"/>
<dbReference type="GeneID" id="111359920"/>
<dbReference type="PROSITE" id="PS51031">
    <property type="entry name" value="BESS"/>
    <property type="match status" value="1"/>
</dbReference>
<keyword evidence="5" id="KW-1185">Reference proteome</keyword>
<feature type="region of interest" description="Disordered" evidence="2">
    <location>
        <begin position="263"/>
        <end position="306"/>
    </location>
</feature>